<feature type="compositionally biased region" description="Low complexity" evidence="1">
    <location>
        <begin position="649"/>
        <end position="673"/>
    </location>
</feature>
<proteinExistence type="predicted"/>
<feature type="compositionally biased region" description="Basic and acidic residues" evidence="1">
    <location>
        <begin position="334"/>
        <end position="348"/>
    </location>
</feature>
<evidence type="ECO:0000313" key="3">
    <source>
        <dbReference type="Proteomes" id="UP001388673"/>
    </source>
</evidence>
<feature type="region of interest" description="Disordered" evidence="1">
    <location>
        <begin position="215"/>
        <end position="287"/>
    </location>
</feature>
<keyword evidence="3" id="KW-1185">Reference proteome</keyword>
<protein>
    <submittedName>
        <fullName evidence="2">Uncharacterized protein</fullName>
    </submittedName>
</protein>
<feature type="compositionally biased region" description="Low complexity" evidence="1">
    <location>
        <begin position="322"/>
        <end position="333"/>
    </location>
</feature>
<dbReference type="EMBL" id="JBCAWK010000004">
    <property type="protein sequence ID" value="KAK8861323.1"/>
    <property type="molecule type" value="Genomic_DNA"/>
</dbReference>
<dbReference type="AlphaFoldDB" id="A0AAW0Z108"/>
<sequence>MSRTATPQTPDPATRYPSSLSHAPSGGPSRPPRSYPTPSIDSSIASPPSSSSVPLHEYSSLADLLQQAGYKETRVYTPEAEKVRSRIRRTLDDENEDEVNALYGTYGFDRVRNTQPSHQLHQHVTEPSLPLKRSTSILRSLALQDATERNAASPLVTSVETSGSTPDHSWWASAWGKPTKITSPDAKSVASLEASTSIEVGLGLAKGGEGVRRVRSTWEIQRNRPRRAGTDSPPQEERPPLPRIPSSPHDTFTASAAGFTPTKTVARPLDKDLFSSPPPPRALEEDAYGYCPLPEDYEAESTEDEALYDMGINDYTDVYSLGSSAGSRSVSTTESERSRTPSEDRAERGIQQFEDDLLDEVNEVGKRIMIGAVEYDEELEIESPPEHFVNLPTVEHQAPTESVSTVNLPAPQAVSDEVFSTPAEEPLKKPTKYGDRATRLRIAHSTPALRQAATPVPPLPEGWLGSIRNALLGNRPASSTSLYPQPPPLPSVSVSRAPIAISPITPAFPALVTATPVICDSTYTEAEDLPPIPPAKLDRAHSGPVPTLALRLRPSLAKLRDAVWGNTMPVEIDDGTSPVLSPRLDWVRQGEQFAGWSPARNRGEREITRDPHEGSVDALFGTTQPKAKETEIDYTKSFFYKPQTPPKHSSSSVSDATTGSSSTSSASGCSQTGDPETPRAPALTARKQRSIKSLRAALLLPVAPKTVPPIPAIPAHLVSTPKKIQNPMVPPVLAIQSPGAWEPRELVLEGEEWDARDGVAPGDWGRRGRGSRRGKGSSGLRRRKSGKSSLRD</sequence>
<dbReference type="RefSeq" id="XP_066803948.1">
    <property type="nucleotide sequence ID" value="XM_066945259.1"/>
</dbReference>
<feature type="compositionally biased region" description="Polar residues" evidence="1">
    <location>
        <begin position="155"/>
        <end position="167"/>
    </location>
</feature>
<reference evidence="2 3" key="1">
    <citation type="journal article" date="2024" name="bioRxiv">
        <title>Comparative genomics of Cryptococcus and Kwoniella reveals pathogenesis evolution and contrasting karyotype dynamics via intercentromeric recombination or chromosome fusion.</title>
        <authorList>
            <person name="Coelho M.A."/>
            <person name="David-Palma M."/>
            <person name="Shea T."/>
            <person name="Bowers K."/>
            <person name="McGinley-Smith S."/>
            <person name="Mohammad A.W."/>
            <person name="Gnirke A."/>
            <person name="Yurkov A.M."/>
            <person name="Nowrousian M."/>
            <person name="Sun S."/>
            <person name="Cuomo C.A."/>
            <person name="Heitman J."/>
        </authorList>
    </citation>
    <scope>NUCLEOTIDE SEQUENCE [LARGE SCALE GENOMIC DNA]</scope>
    <source>
        <strain evidence="2 3">CBS 13917</strain>
    </source>
</reference>
<feature type="region of interest" description="Disordered" evidence="1">
    <location>
        <begin position="750"/>
        <end position="792"/>
    </location>
</feature>
<feature type="region of interest" description="Disordered" evidence="1">
    <location>
        <begin position="639"/>
        <end position="687"/>
    </location>
</feature>
<feature type="region of interest" description="Disordered" evidence="1">
    <location>
        <begin position="1"/>
        <end position="55"/>
    </location>
</feature>
<feature type="compositionally biased region" description="Basic and acidic residues" evidence="1">
    <location>
        <begin position="601"/>
        <end position="615"/>
    </location>
</feature>
<dbReference type="KEGG" id="kne:92179401"/>
<evidence type="ECO:0000256" key="1">
    <source>
        <dbReference type="SAM" id="MobiDB-lite"/>
    </source>
</evidence>
<feature type="region of interest" description="Disordered" evidence="1">
    <location>
        <begin position="595"/>
        <end position="627"/>
    </location>
</feature>
<accession>A0AAW0Z108</accession>
<feature type="region of interest" description="Disordered" evidence="1">
    <location>
        <begin position="322"/>
        <end position="350"/>
    </location>
</feature>
<organism evidence="2 3">
    <name type="scientific">Kwoniella newhampshirensis</name>
    <dbReference type="NCBI Taxonomy" id="1651941"/>
    <lineage>
        <taxon>Eukaryota</taxon>
        <taxon>Fungi</taxon>
        <taxon>Dikarya</taxon>
        <taxon>Basidiomycota</taxon>
        <taxon>Agaricomycotina</taxon>
        <taxon>Tremellomycetes</taxon>
        <taxon>Tremellales</taxon>
        <taxon>Cryptococcaceae</taxon>
        <taxon>Kwoniella</taxon>
    </lineage>
</organism>
<name>A0AAW0Z108_9TREE</name>
<gene>
    <name evidence="2" type="ORF">IAR55_002142</name>
</gene>
<feature type="region of interest" description="Disordered" evidence="1">
    <location>
        <begin position="154"/>
        <end position="177"/>
    </location>
</feature>
<feature type="compositionally biased region" description="Basic residues" evidence="1">
    <location>
        <begin position="767"/>
        <end position="786"/>
    </location>
</feature>
<comment type="caution">
    <text evidence="2">The sequence shown here is derived from an EMBL/GenBank/DDBJ whole genome shotgun (WGS) entry which is preliminary data.</text>
</comment>
<evidence type="ECO:0000313" key="2">
    <source>
        <dbReference type="EMBL" id="KAK8861323.1"/>
    </source>
</evidence>
<dbReference type="Proteomes" id="UP001388673">
    <property type="component" value="Unassembled WGS sequence"/>
</dbReference>
<feature type="compositionally biased region" description="Low complexity" evidence="1">
    <location>
        <begin position="36"/>
        <end position="54"/>
    </location>
</feature>
<dbReference type="GeneID" id="92179401"/>